<dbReference type="EMBL" id="AGTP01040055">
    <property type="status" value="NOT_ANNOTATED_CDS"/>
    <property type="molecule type" value="Genomic_DNA"/>
</dbReference>
<evidence type="ECO:0000256" key="1">
    <source>
        <dbReference type="ARBA" id="ARBA00004236"/>
    </source>
</evidence>
<dbReference type="PANTHER" id="PTHR12268:SF19">
    <property type="entry name" value="DYSTROBREVIN ALPHA"/>
    <property type="match status" value="1"/>
</dbReference>
<protein>
    <submittedName>
        <fullName evidence="17">Dystrobrevin alpha</fullName>
    </submittedName>
</protein>
<dbReference type="InterPro" id="IPR015153">
    <property type="entry name" value="EF-hand_dom_typ1"/>
</dbReference>
<dbReference type="SMART" id="SM00291">
    <property type="entry name" value="ZnF_ZZ"/>
    <property type="match status" value="1"/>
</dbReference>
<keyword evidence="11" id="KW-0175">Coiled coil</keyword>
<dbReference type="GO" id="GO:0005737">
    <property type="term" value="C:cytoplasm"/>
    <property type="evidence" value="ECO:0007669"/>
    <property type="project" value="UniProtKB-SubCell"/>
</dbReference>
<dbReference type="CDD" id="cd16249">
    <property type="entry name" value="EFh_DTNA"/>
    <property type="match status" value="1"/>
</dbReference>
<dbReference type="InterPro" id="IPR015154">
    <property type="entry name" value="EF-hand_dom_typ2"/>
</dbReference>
<evidence type="ECO:0000256" key="9">
    <source>
        <dbReference type="ARBA" id="ARBA00022833"/>
    </source>
</evidence>
<keyword evidence="7" id="KW-0479">Metal-binding</keyword>
<dbReference type="GO" id="GO:0099536">
    <property type="term" value="P:synaptic signaling"/>
    <property type="evidence" value="ECO:0007669"/>
    <property type="project" value="TreeGrafter"/>
</dbReference>
<keyword evidence="12" id="KW-0472">Membrane</keyword>
<proteinExistence type="inferred from homology"/>
<keyword evidence="9" id="KW-0862">Zinc</keyword>
<dbReference type="STRING" id="43179.ENSSTOP00000000326"/>
<name>I3LWH1_ICTTR</name>
<gene>
    <name evidence="17" type="primary">DTNA</name>
</gene>
<dbReference type="FunFam" id="1.10.238.10:FF:000014">
    <property type="entry name" value="Dystrobrevin alpha"/>
    <property type="match status" value="1"/>
</dbReference>
<dbReference type="HOGENOM" id="CLU_001187_2_0_1"/>
<dbReference type="Pfam" id="PF09069">
    <property type="entry name" value="EF-hand_3"/>
    <property type="match status" value="1"/>
</dbReference>
<dbReference type="InterPro" id="IPR000433">
    <property type="entry name" value="Znf_ZZ"/>
</dbReference>
<evidence type="ECO:0000256" key="2">
    <source>
        <dbReference type="ARBA" id="ARBA00004496"/>
    </source>
</evidence>
<dbReference type="PROSITE" id="PS50135">
    <property type="entry name" value="ZF_ZZ_2"/>
    <property type="match status" value="1"/>
</dbReference>
<dbReference type="GO" id="GO:0005886">
    <property type="term" value="C:plasma membrane"/>
    <property type="evidence" value="ECO:0007669"/>
    <property type="project" value="UniProtKB-SubCell"/>
</dbReference>
<evidence type="ECO:0000256" key="13">
    <source>
        <dbReference type="ARBA" id="ARBA00034103"/>
    </source>
</evidence>
<evidence type="ECO:0000256" key="15">
    <source>
        <dbReference type="SAM" id="MobiDB-lite"/>
    </source>
</evidence>
<dbReference type="PROSITE" id="PS01357">
    <property type="entry name" value="ZF_ZZ_1"/>
    <property type="match status" value="1"/>
</dbReference>
<dbReference type="GO" id="GO:0045111">
    <property type="term" value="C:intermediate filament cytoskeleton"/>
    <property type="evidence" value="ECO:0007669"/>
    <property type="project" value="Ensembl"/>
</dbReference>
<feature type="domain" description="ZZ-type" evidence="16">
    <location>
        <begin position="238"/>
        <end position="294"/>
    </location>
</feature>
<evidence type="ECO:0000256" key="10">
    <source>
        <dbReference type="ARBA" id="ARBA00023018"/>
    </source>
</evidence>
<dbReference type="EMBL" id="AGTP01040059">
    <property type="status" value="NOT_ANNOTATED_CDS"/>
    <property type="molecule type" value="Genomic_DNA"/>
</dbReference>
<dbReference type="GO" id="GO:0032991">
    <property type="term" value="C:protein-containing complex"/>
    <property type="evidence" value="ECO:0007669"/>
    <property type="project" value="Ensembl"/>
</dbReference>
<evidence type="ECO:0000256" key="11">
    <source>
        <dbReference type="ARBA" id="ARBA00023054"/>
    </source>
</evidence>
<dbReference type="GO" id="GO:0045202">
    <property type="term" value="C:synapse"/>
    <property type="evidence" value="ECO:0007669"/>
    <property type="project" value="UniProtKB-SubCell"/>
</dbReference>
<dbReference type="Pfam" id="PF00569">
    <property type="entry name" value="ZZ"/>
    <property type="match status" value="1"/>
</dbReference>
<feature type="region of interest" description="Disordered" evidence="15">
    <location>
        <begin position="555"/>
        <end position="578"/>
    </location>
</feature>
<dbReference type="SUPFAM" id="SSF57850">
    <property type="entry name" value="RING/U-box"/>
    <property type="match status" value="1"/>
</dbReference>
<keyword evidence="5" id="KW-0963">Cytoplasm</keyword>
<sequence>MIEDSGKRGNTMAERRQLFAEMRAQDLDRIRLSTYRTACKLRFVQKKCNLHLVDIWNVIEALRENALNNLDPNIELNVARLEAVLSTIFYQLNKRMPTTHQIHVEQSISLLLNFLLAAFDPEGHGKISVFAVKMALATLCGGKIMDKLRYIFSMISDSSGVMVYGRYDQFLREVLKLPTAVFEGPSFGYTEQSARSCFSQQKKVTLNGFLDTLMSDPPPQCLVWLPLLHRLANVENVFHPVECSYCHSESMMGFRYRCQQCHNYQLCQDCFWRGHAGGSHSNQHQMKEYTSWKSPAKKLTNALSKSLSCASSREPLHPMFPDQPEKPLNLAHIVPPRPVTSMNDTLFSHSVPSSGSPFITRSSPPKDSEVEQNKMLARAAPALLKGKGIQYSLNVADRLADEHVLIGLYVNMLRNNPSCMLESSNRLDEEHRLIARYAARLAAESSSSQPTQQRSAPDISFTIDANKQQRQLIAELENKNREILQEIQRLRLEHEQASQPTPEKAQQNPTLLAELRLLRQRKDELEQRMSALQESRRELMVQLEGLMKLLKEEELKQGTQGAGSPRSSPSHTISRPIPMPIRSVSTCSTPTHAPQDSLTGVGGDVQEAFAQSSRRNLRNDLLVAADSITNTMSSLVKELNSEVGSETESNVDSEFARTQFEDLVPSPTSEKAFLAQIHARKPGYIHGGPTTSTMRSDIVTEDGDPYVRPEDENYENDSVRQLENELKMEEYLKQKLQDEAYQGALSLQLVWFSTEGNYPRMKLAGRLWEL</sequence>
<dbReference type="SUPFAM" id="SSF47473">
    <property type="entry name" value="EF-hand"/>
    <property type="match status" value="2"/>
</dbReference>
<dbReference type="CDD" id="cd02334">
    <property type="entry name" value="ZZ_dystrophin"/>
    <property type="match status" value="1"/>
</dbReference>
<reference evidence="18" key="1">
    <citation type="submission" date="2011-11" db="EMBL/GenBank/DDBJ databases">
        <title>The Draft Genome of Spermophilus tridecemlineatus.</title>
        <authorList>
            <consortium name="The Broad Institute Genome Assembly &amp; Analysis Group"/>
            <consortium name="Computational R&amp;D Group"/>
            <consortium name="and Sequencing Platform"/>
            <person name="Di Palma F."/>
            <person name="Alfoldi J."/>
            <person name="Johnson J."/>
            <person name="Berlin A."/>
            <person name="Gnerre S."/>
            <person name="Jaffe D."/>
            <person name="MacCallum I."/>
            <person name="Young S."/>
            <person name="Walker B.J."/>
            <person name="Lindblad-Toh K."/>
        </authorList>
    </citation>
    <scope>NUCLEOTIDE SEQUENCE [LARGE SCALE GENOMIC DNA]</scope>
</reference>
<evidence type="ECO:0000256" key="4">
    <source>
        <dbReference type="ARBA" id="ARBA00022475"/>
    </source>
</evidence>
<accession>I3LWH1</accession>
<dbReference type="AlphaFoldDB" id="I3LWH1"/>
<dbReference type="Proteomes" id="UP000005215">
    <property type="component" value="Unassembled WGS sequence"/>
</dbReference>
<evidence type="ECO:0000313" key="18">
    <source>
        <dbReference type="Proteomes" id="UP000005215"/>
    </source>
</evidence>
<dbReference type="EMBL" id="AGTP01040052">
    <property type="status" value="NOT_ANNOTATED_CDS"/>
    <property type="molecule type" value="Genomic_DNA"/>
</dbReference>
<evidence type="ECO:0000256" key="14">
    <source>
        <dbReference type="PROSITE-ProRule" id="PRU00228"/>
    </source>
</evidence>
<organism evidence="17 18">
    <name type="scientific">Ictidomys tridecemlineatus</name>
    <name type="common">Thirteen-lined ground squirrel</name>
    <name type="synonym">Spermophilus tridecemlineatus</name>
    <dbReference type="NCBI Taxonomy" id="43179"/>
    <lineage>
        <taxon>Eukaryota</taxon>
        <taxon>Metazoa</taxon>
        <taxon>Chordata</taxon>
        <taxon>Craniata</taxon>
        <taxon>Vertebrata</taxon>
        <taxon>Euteleostomi</taxon>
        <taxon>Mammalia</taxon>
        <taxon>Eutheria</taxon>
        <taxon>Euarchontoglires</taxon>
        <taxon>Glires</taxon>
        <taxon>Rodentia</taxon>
        <taxon>Sciuromorpha</taxon>
        <taxon>Sciuridae</taxon>
        <taxon>Xerinae</taxon>
        <taxon>Marmotini</taxon>
        <taxon>Ictidomys</taxon>
    </lineage>
</organism>
<evidence type="ECO:0000256" key="3">
    <source>
        <dbReference type="ARBA" id="ARBA00009563"/>
    </source>
</evidence>
<dbReference type="eggNOG" id="KOG4301">
    <property type="taxonomic scope" value="Eukaryota"/>
</dbReference>
<dbReference type="EMBL" id="AGTP01040053">
    <property type="status" value="NOT_ANNOTATED_CDS"/>
    <property type="molecule type" value="Genomic_DNA"/>
</dbReference>
<reference evidence="17" key="3">
    <citation type="submission" date="2025-09" db="UniProtKB">
        <authorList>
            <consortium name="Ensembl"/>
        </authorList>
    </citation>
    <scope>IDENTIFICATION</scope>
</reference>
<evidence type="ECO:0000256" key="5">
    <source>
        <dbReference type="ARBA" id="ARBA00022490"/>
    </source>
</evidence>
<dbReference type="GO" id="GO:0008270">
    <property type="term" value="F:zinc ion binding"/>
    <property type="evidence" value="ECO:0007669"/>
    <property type="project" value="UniProtKB-KW"/>
</dbReference>
<dbReference type="InterPro" id="IPR017432">
    <property type="entry name" value="Distrobrevin"/>
</dbReference>
<dbReference type="FunFam" id="1.10.238.10:FF:000016">
    <property type="entry name" value="Dystrobrevin alpha"/>
    <property type="match status" value="1"/>
</dbReference>
<dbReference type="InterPro" id="IPR043145">
    <property type="entry name" value="Znf_ZZ_sf"/>
</dbReference>
<dbReference type="EMBL" id="AGTP01040057">
    <property type="status" value="NOT_ANNOTATED_CDS"/>
    <property type="molecule type" value="Genomic_DNA"/>
</dbReference>
<keyword evidence="6" id="KW-0597">Phosphoprotein</keyword>
<dbReference type="Ensembl" id="ENSSTOT00000000363.3">
    <property type="protein sequence ID" value="ENSSTOP00000000326.3"/>
    <property type="gene ID" value="ENSSTOG00000000361.3"/>
</dbReference>
<keyword evidence="18" id="KW-1185">Reference proteome</keyword>
<comment type="similarity">
    <text evidence="3">Belongs to the dystrophin family. Dystrobrevin subfamily.</text>
</comment>
<keyword evidence="8 14" id="KW-0863">Zinc-finger</keyword>
<dbReference type="FunFam" id="3.30.60.90:FF:000002">
    <property type="entry name" value="Dystrobrevin alpha"/>
    <property type="match status" value="1"/>
</dbReference>
<dbReference type="GO" id="GO:0005654">
    <property type="term" value="C:nucleoplasm"/>
    <property type="evidence" value="ECO:0007669"/>
    <property type="project" value="Ensembl"/>
</dbReference>
<dbReference type="PANTHER" id="PTHR12268">
    <property type="entry name" value="E3 UBIQUITIN-PROTEIN LIGASE KCMF1"/>
    <property type="match status" value="1"/>
</dbReference>
<dbReference type="InterPro" id="IPR050774">
    <property type="entry name" value="KCMF1/Dystrophin"/>
</dbReference>
<keyword evidence="10" id="KW-0770">Synapse</keyword>
<evidence type="ECO:0000259" key="16">
    <source>
        <dbReference type="PROSITE" id="PS50135"/>
    </source>
</evidence>
<dbReference type="EMBL" id="AGTP01040058">
    <property type="status" value="NOT_ANNOTATED_CDS"/>
    <property type="molecule type" value="Genomic_DNA"/>
</dbReference>
<evidence type="ECO:0000256" key="12">
    <source>
        <dbReference type="ARBA" id="ARBA00023136"/>
    </source>
</evidence>
<dbReference type="EMBL" id="AGTP01040054">
    <property type="status" value="NOT_ANNOTATED_CDS"/>
    <property type="molecule type" value="Genomic_DNA"/>
</dbReference>
<dbReference type="PIRSF" id="PIRSF038204">
    <property type="entry name" value="Distrobrevin"/>
    <property type="match status" value="1"/>
</dbReference>
<evidence type="ECO:0000256" key="6">
    <source>
        <dbReference type="ARBA" id="ARBA00022553"/>
    </source>
</evidence>
<dbReference type="Gene3D" id="3.30.60.90">
    <property type="match status" value="1"/>
</dbReference>
<dbReference type="InParanoid" id="I3LWH1"/>
<dbReference type="EMBL" id="AGTP01040056">
    <property type="status" value="NOT_ANNOTATED_CDS"/>
    <property type="molecule type" value="Genomic_DNA"/>
</dbReference>
<comment type="subcellular location">
    <subcellularLocation>
        <location evidence="1">Cell membrane</location>
    </subcellularLocation>
    <subcellularLocation>
        <location evidence="2">Cytoplasm</location>
    </subcellularLocation>
    <subcellularLocation>
        <location evidence="13">Synapse</location>
    </subcellularLocation>
</comment>
<keyword evidence="4" id="KW-1003">Cell membrane</keyword>
<dbReference type="FunCoup" id="I3LWH1">
    <property type="interactions" value="1042"/>
</dbReference>
<dbReference type="GeneTree" id="ENSGT00940000153897"/>
<dbReference type="Pfam" id="PF09068">
    <property type="entry name" value="EF-hand_2"/>
    <property type="match status" value="1"/>
</dbReference>
<evidence type="ECO:0000256" key="7">
    <source>
        <dbReference type="ARBA" id="ARBA00022723"/>
    </source>
</evidence>
<dbReference type="Gene3D" id="1.10.238.10">
    <property type="entry name" value="EF-hand"/>
    <property type="match status" value="2"/>
</dbReference>
<evidence type="ECO:0000313" key="17">
    <source>
        <dbReference type="Ensembl" id="ENSSTOP00000000326.3"/>
    </source>
</evidence>
<dbReference type="InterPro" id="IPR011992">
    <property type="entry name" value="EF-hand-dom_pair"/>
</dbReference>
<reference evidence="17" key="2">
    <citation type="submission" date="2025-08" db="UniProtKB">
        <authorList>
            <consortium name="Ensembl"/>
        </authorList>
    </citation>
    <scope>IDENTIFICATION</scope>
</reference>
<evidence type="ECO:0000256" key="8">
    <source>
        <dbReference type="ARBA" id="ARBA00022771"/>
    </source>
</evidence>